<dbReference type="Proteomes" id="UP000326729">
    <property type="component" value="Unassembled WGS sequence"/>
</dbReference>
<keyword evidence="2 4" id="KW-0547">Nucleotide-binding</keyword>
<organism evidence="5 6">
    <name type="scientific">Pseudomonas fluorescens</name>
    <dbReference type="NCBI Taxonomy" id="294"/>
    <lineage>
        <taxon>Bacteria</taxon>
        <taxon>Pseudomonadati</taxon>
        <taxon>Pseudomonadota</taxon>
        <taxon>Gammaproteobacteria</taxon>
        <taxon>Pseudomonadales</taxon>
        <taxon>Pseudomonadaceae</taxon>
        <taxon>Pseudomonas</taxon>
    </lineage>
</organism>
<evidence type="ECO:0000256" key="2">
    <source>
        <dbReference type="ARBA" id="ARBA00022741"/>
    </source>
</evidence>
<name>A0A5E6P5U2_PSEFL</name>
<dbReference type="OrthoDB" id="9769628at2"/>
<evidence type="ECO:0000313" key="6">
    <source>
        <dbReference type="Proteomes" id="UP000326729"/>
    </source>
</evidence>
<dbReference type="EC" id="6.3.2.2" evidence="4"/>
<keyword evidence="3 4" id="KW-0067">ATP-binding</keyword>
<dbReference type="GO" id="GO:0005524">
    <property type="term" value="F:ATP binding"/>
    <property type="evidence" value="ECO:0007669"/>
    <property type="project" value="UniProtKB-KW"/>
</dbReference>
<sequence length="377" mass="42700">MGPALHFGIEEEYFLTDLDSRQMLAEPPIEMLHTCQSIVGEKFAFEMFQGQIEVASPVFLTSHEAFGYLAEVRGRLNEALARQGVGLLCAGSHPLARWRDQRQTPLPHFQQLFDEFQSVARRSVLSGLHVHVEIPSSIDRIAVMNEVSPWLPMLLMLSCSSPFWEGEVSGFQSYRQVVCDDWPRMGTPEHFQDEMDYQNYLALLRRIGTIEKGGNGWWGIRPASRYPTLELRMTDACPRLRDTVLLATLFRVIVTHAVCAPQPGAGFDVTRQRLLKENRWQAKRYGAQGHFVVDERGEVLSADQWLNLARLTFESTAQAMREAQLFDQLSALLEEGNSASRQMACHAQASACTKDSHYALERVVDLLLDETRSNAED</sequence>
<evidence type="ECO:0000313" key="5">
    <source>
        <dbReference type="EMBL" id="VVM38616.1"/>
    </source>
</evidence>
<dbReference type="AlphaFoldDB" id="A0A5E6P5U2"/>
<keyword evidence="1 4" id="KW-0436">Ligase</keyword>
<gene>
    <name evidence="5" type="ORF">PS659_00162</name>
</gene>
<dbReference type="Pfam" id="PF04107">
    <property type="entry name" value="GCS2"/>
    <property type="match status" value="1"/>
</dbReference>
<accession>A0A5E6P5U2</accession>
<dbReference type="NCBIfam" id="TIGR02050">
    <property type="entry name" value="gshA_cyan_rel"/>
    <property type="match status" value="1"/>
</dbReference>
<dbReference type="GO" id="GO:0042398">
    <property type="term" value="P:modified amino acid biosynthetic process"/>
    <property type="evidence" value="ECO:0007669"/>
    <property type="project" value="InterPro"/>
</dbReference>
<reference evidence="5 6" key="1">
    <citation type="submission" date="2019-09" db="EMBL/GenBank/DDBJ databases">
        <authorList>
            <person name="Chandra G."/>
            <person name="Truman W A."/>
        </authorList>
    </citation>
    <scope>NUCLEOTIDE SEQUENCE [LARGE SCALE GENOMIC DNA]</scope>
    <source>
        <strain evidence="5">PS659</strain>
    </source>
</reference>
<comment type="catalytic activity">
    <reaction evidence="4">
        <text>L-cysteine + L-glutamate + ATP = gamma-L-glutamyl-L-cysteine + ADP + phosphate + H(+)</text>
        <dbReference type="Rhea" id="RHEA:13285"/>
        <dbReference type="ChEBI" id="CHEBI:15378"/>
        <dbReference type="ChEBI" id="CHEBI:29985"/>
        <dbReference type="ChEBI" id="CHEBI:30616"/>
        <dbReference type="ChEBI" id="CHEBI:35235"/>
        <dbReference type="ChEBI" id="CHEBI:43474"/>
        <dbReference type="ChEBI" id="CHEBI:58173"/>
        <dbReference type="ChEBI" id="CHEBI:456216"/>
        <dbReference type="EC" id="6.3.2.2"/>
    </reaction>
</comment>
<proteinExistence type="inferred from homology"/>
<comment type="similarity">
    <text evidence="4">Belongs to the glutamate--cysteine ligase type 2 family. YbdK subfamily.</text>
</comment>
<evidence type="ECO:0000256" key="4">
    <source>
        <dbReference type="HAMAP-Rule" id="MF_01609"/>
    </source>
</evidence>
<evidence type="ECO:0000256" key="1">
    <source>
        <dbReference type="ARBA" id="ARBA00022598"/>
    </source>
</evidence>
<dbReference type="InterPro" id="IPR006336">
    <property type="entry name" value="GCS2"/>
</dbReference>
<dbReference type="NCBIfam" id="NF010039">
    <property type="entry name" value="PRK13515.1"/>
    <property type="match status" value="1"/>
</dbReference>
<dbReference type="RefSeq" id="WP_150714355.1">
    <property type="nucleotide sequence ID" value="NZ_CABVGY010000001.1"/>
</dbReference>
<dbReference type="PANTHER" id="PTHR36510">
    <property type="entry name" value="GLUTAMATE--CYSTEINE LIGASE 2-RELATED"/>
    <property type="match status" value="1"/>
</dbReference>
<protein>
    <recommendedName>
        <fullName evidence="4">Putative glutamate--cysteine ligase 2</fullName>
        <ecNumber evidence="4">6.3.2.2</ecNumber>
    </recommendedName>
    <alternativeName>
        <fullName evidence="4">Gamma-glutamylcysteine synthetase 2</fullName>
        <shortName evidence="4">GCS 2</shortName>
        <shortName evidence="4">Gamma-GCS 2</shortName>
    </alternativeName>
</protein>
<dbReference type="Gene3D" id="3.30.590.20">
    <property type="match status" value="1"/>
</dbReference>
<evidence type="ECO:0000256" key="3">
    <source>
        <dbReference type="ARBA" id="ARBA00022840"/>
    </source>
</evidence>
<dbReference type="PANTHER" id="PTHR36510:SF1">
    <property type="entry name" value="GLUTAMATE--CYSTEINE LIGASE 2-RELATED"/>
    <property type="match status" value="1"/>
</dbReference>
<dbReference type="GO" id="GO:0004357">
    <property type="term" value="F:glutamate-cysteine ligase activity"/>
    <property type="evidence" value="ECO:0007669"/>
    <property type="project" value="UniProtKB-EC"/>
</dbReference>
<dbReference type="InterPro" id="IPR050141">
    <property type="entry name" value="GCL_type2/YbdK_subfam"/>
</dbReference>
<dbReference type="EMBL" id="CABVGY010000001">
    <property type="protein sequence ID" value="VVM38616.1"/>
    <property type="molecule type" value="Genomic_DNA"/>
</dbReference>
<dbReference type="InterPro" id="IPR011793">
    <property type="entry name" value="YbdK"/>
</dbReference>
<dbReference type="HAMAP" id="MF_01609">
    <property type="entry name" value="Glu_cys_ligase_2"/>
    <property type="match status" value="1"/>
</dbReference>
<dbReference type="SUPFAM" id="SSF55931">
    <property type="entry name" value="Glutamine synthetase/guanido kinase"/>
    <property type="match status" value="1"/>
</dbReference>
<comment type="function">
    <text evidence="4">ATP-dependent carboxylate-amine ligase which exhibits weak glutamate--cysteine ligase activity.</text>
</comment>
<dbReference type="InterPro" id="IPR014746">
    <property type="entry name" value="Gln_synth/guanido_kin_cat_dom"/>
</dbReference>